<comment type="caution">
    <text evidence="1">The sequence shown here is derived from an EMBL/GenBank/DDBJ whole genome shotgun (WGS) entry which is preliminary data.</text>
</comment>
<dbReference type="EMBL" id="JAGGOB010000009">
    <property type="protein sequence ID" value="MBT2328012.1"/>
    <property type="molecule type" value="Genomic_DNA"/>
</dbReference>
<dbReference type="AlphaFoldDB" id="A0A944DFL4"/>
<name>A0A944DFL4_PSEFL</name>
<reference evidence="1" key="1">
    <citation type="submission" date="2021-03" db="EMBL/GenBank/DDBJ databases">
        <title>Genomic analysis provides insights into the functional capacity of soil bacteria communities inhabiting an altitudinal gradient in the Atacama Desert.</title>
        <authorList>
            <person name="Gonzalez M."/>
            <person name="Maldonado J."/>
            <person name="Maza F."/>
            <person name="Hodar C."/>
            <person name="Cortes M."/>
            <person name="Palma R."/>
            <person name="Andreani C."/>
            <person name="Gaete A."/>
            <person name="Vasquez-Dean J."/>
            <person name="Acuna V."/>
            <person name="Aguado M."/>
            <person name="Mandakovic D."/>
            <person name="Latorre M."/>
            <person name="Orellana A."/>
            <person name="Gutierrez R."/>
            <person name="Montecino M."/>
            <person name="Allende M."/>
            <person name="Maass A."/>
            <person name="Cambiazo V."/>
        </authorList>
    </citation>
    <scope>NUCLEOTIDE SEQUENCE</scope>
    <source>
        <strain evidence="1">ISL-25</strain>
    </source>
</reference>
<proteinExistence type="predicted"/>
<protein>
    <submittedName>
        <fullName evidence="1">Uncharacterized protein</fullName>
    </submittedName>
</protein>
<dbReference type="RefSeq" id="WP_092393036.1">
    <property type="nucleotide sequence ID" value="NZ_JAGGNX010000011.1"/>
</dbReference>
<dbReference type="InterPro" id="IPR053747">
    <property type="entry name" value="Fluoresc_Recovery_Reg"/>
</dbReference>
<gene>
    <name evidence="1" type="ORF">J7E47_04720</name>
</gene>
<dbReference type="Proteomes" id="UP000692896">
    <property type="component" value="Unassembled WGS sequence"/>
</dbReference>
<evidence type="ECO:0000313" key="2">
    <source>
        <dbReference type="Proteomes" id="UP000692896"/>
    </source>
</evidence>
<organism evidence="1 2">
    <name type="scientific">Pseudomonas fluorescens</name>
    <dbReference type="NCBI Taxonomy" id="294"/>
    <lineage>
        <taxon>Bacteria</taxon>
        <taxon>Pseudomonadati</taxon>
        <taxon>Pseudomonadota</taxon>
        <taxon>Gammaproteobacteria</taxon>
        <taxon>Pseudomonadales</taxon>
        <taxon>Pseudomonadaceae</taxon>
        <taxon>Pseudomonas</taxon>
    </lineage>
</organism>
<accession>A0A944DFL4</accession>
<dbReference type="Gene3D" id="6.10.140.1840">
    <property type="match status" value="1"/>
</dbReference>
<sequence>MHKPIPEKDWKLFKGLRELALERFCQGVLTDAMTISERGALTAHARYLKLYRLMEDRDKDLANAFNHFSRSTARMCLALMVMHDLLTEAELSVLSEETLNGISYVVRQPYELEWGPETVRQDQ</sequence>
<evidence type="ECO:0000313" key="1">
    <source>
        <dbReference type="EMBL" id="MBT2328012.1"/>
    </source>
</evidence>